<comment type="similarity">
    <text evidence="1">Belongs to the short-chain fatty acyl-CoA assimilation regulator (ScfR) family.</text>
</comment>
<reference evidence="3 4" key="1">
    <citation type="submission" date="2020-12" db="EMBL/GenBank/DDBJ databases">
        <title>FDA dAtabase for Regulatory Grade micrObial Sequences (FDA-ARGOS): Supporting development and validation of Infectious Disease Dx tests.</title>
        <authorList>
            <person name="Nelson B."/>
            <person name="Plummer A."/>
            <person name="Tallon L."/>
            <person name="Sadzewicz L."/>
            <person name="Zhao X."/>
            <person name="Boylan J."/>
            <person name="Ott S."/>
            <person name="Bowen H."/>
            <person name="Vavikolanu K."/>
            <person name="Mehta A."/>
            <person name="Aluvathingal J."/>
            <person name="Nadendla S."/>
            <person name="Myers T."/>
            <person name="Yan Y."/>
            <person name="Sichtig H."/>
        </authorList>
    </citation>
    <scope>NUCLEOTIDE SEQUENCE [LARGE SCALE GENOMIC DNA]</scope>
    <source>
        <strain evidence="3 4">FDAARGOS_899</strain>
    </source>
</reference>
<dbReference type="InterPro" id="IPR010359">
    <property type="entry name" value="IrrE_HExxH"/>
</dbReference>
<dbReference type="SMART" id="SM00530">
    <property type="entry name" value="HTH_XRE"/>
    <property type="match status" value="1"/>
</dbReference>
<dbReference type="Pfam" id="PF06114">
    <property type="entry name" value="Peptidase_M78"/>
    <property type="match status" value="1"/>
</dbReference>
<proteinExistence type="inferred from homology"/>
<evidence type="ECO:0000259" key="2">
    <source>
        <dbReference type="PROSITE" id="PS50943"/>
    </source>
</evidence>
<dbReference type="PANTHER" id="PTHR43236">
    <property type="entry name" value="ANTITOXIN HIGA1"/>
    <property type="match status" value="1"/>
</dbReference>
<evidence type="ECO:0000256" key="1">
    <source>
        <dbReference type="ARBA" id="ARBA00007227"/>
    </source>
</evidence>
<dbReference type="InterPro" id="IPR052345">
    <property type="entry name" value="Rad_response_metalloprotease"/>
</dbReference>
<evidence type="ECO:0000313" key="3">
    <source>
        <dbReference type="EMBL" id="QPS43722.1"/>
    </source>
</evidence>
<dbReference type="CDD" id="cd00093">
    <property type="entry name" value="HTH_XRE"/>
    <property type="match status" value="1"/>
</dbReference>
<dbReference type="EMBL" id="CP065686">
    <property type="protein sequence ID" value="QPS43722.1"/>
    <property type="molecule type" value="Genomic_DNA"/>
</dbReference>
<dbReference type="AlphaFoldDB" id="A0A7T2WY07"/>
<dbReference type="InterPro" id="IPR001387">
    <property type="entry name" value="Cro/C1-type_HTH"/>
</dbReference>
<dbReference type="Proteomes" id="UP000594943">
    <property type="component" value="Chromosome 1"/>
</dbReference>
<feature type="domain" description="HTH cro/C1-type" evidence="2">
    <location>
        <begin position="42"/>
        <end position="93"/>
    </location>
</feature>
<dbReference type="Gene3D" id="1.10.10.2910">
    <property type="match status" value="1"/>
</dbReference>
<name>A0A7T2WY07_9BURK</name>
<dbReference type="PANTHER" id="PTHR43236:SF2">
    <property type="entry name" value="BLL0069 PROTEIN"/>
    <property type="match status" value="1"/>
</dbReference>
<sequence>MFHPSPRQSFRNWCRPESAILFFTMAGPDLSGLLNPDLLVWAREQSRMGVDAAAQKIGQSTERLTEWESGERVPTLSQLRTLANVYKRSIGVFFLNERPKVPHRPVDYRQLEVSAIEFMTPALANGIREAEAKREAALDILAQLEDEPPAWNLSIARDMQPEAAAAMLVERLGITMATRARWTDHYEALNGWRSAIESLGVMVVQLSRVPIREMRGCSLAIFPLPVIILNSADSPLGRVFTLLHELTHLARAESSLCDIVEDGQREPLYEEVEIYCNHVAGNALVPRTELLALNDVQQASRTTTWGNDQLRVISRRFWASREAILRRLLDMGKTSRVHYQEMRARFVAEYEALREDSSGRVPQYRLVLLSNGRYLTRLAVNAYASSTITGSELSRILNTKLDHLPKIKNALRGEVIA</sequence>
<dbReference type="Pfam" id="PF01381">
    <property type="entry name" value="HTH_3"/>
    <property type="match status" value="1"/>
</dbReference>
<protein>
    <submittedName>
        <fullName evidence="3">ImmA/IrrE family metallo-endopeptidase</fullName>
    </submittedName>
</protein>
<evidence type="ECO:0000313" key="4">
    <source>
        <dbReference type="Proteomes" id="UP000594943"/>
    </source>
</evidence>
<organism evidence="3 4">
    <name type="scientific">Burkholderia humptydooensis</name>
    <dbReference type="NCBI Taxonomy" id="430531"/>
    <lineage>
        <taxon>Bacteria</taxon>
        <taxon>Pseudomonadati</taxon>
        <taxon>Pseudomonadota</taxon>
        <taxon>Betaproteobacteria</taxon>
        <taxon>Burkholderiales</taxon>
        <taxon>Burkholderiaceae</taxon>
        <taxon>Burkholderia</taxon>
        <taxon>pseudomallei group</taxon>
    </lineage>
</organism>
<dbReference type="InterPro" id="IPR010982">
    <property type="entry name" value="Lambda_DNA-bd_dom_sf"/>
</dbReference>
<dbReference type="Gene3D" id="1.10.260.40">
    <property type="entry name" value="lambda repressor-like DNA-binding domains"/>
    <property type="match status" value="1"/>
</dbReference>
<dbReference type="KEGG" id="bhg:I6G56_19695"/>
<dbReference type="PROSITE" id="PS50943">
    <property type="entry name" value="HTH_CROC1"/>
    <property type="match status" value="1"/>
</dbReference>
<dbReference type="RefSeq" id="WP_144411907.1">
    <property type="nucleotide sequence ID" value="NZ_CP013380.1"/>
</dbReference>
<gene>
    <name evidence="3" type="ORF">I6G56_19695</name>
</gene>
<accession>A0A7T2WY07</accession>
<dbReference type="SUPFAM" id="SSF47413">
    <property type="entry name" value="lambda repressor-like DNA-binding domains"/>
    <property type="match status" value="1"/>
</dbReference>
<dbReference type="GO" id="GO:0003677">
    <property type="term" value="F:DNA binding"/>
    <property type="evidence" value="ECO:0007669"/>
    <property type="project" value="InterPro"/>
</dbReference>